<dbReference type="InterPro" id="IPR029058">
    <property type="entry name" value="AB_hydrolase_fold"/>
</dbReference>
<feature type="transmembrane region" description="Helical" evidence="1">
    <location>
        <begin position="454"/>
        <end position="477"/>
    </location>
</feature>
<keyword evidence="3" id="KW-1185">Reference proteome</keyword>
<protein>
    <submittedName>
        <fullName evidence="2">Uncharacterized protein</fullName>
    </submittedName>
</protein>
<feature type="transmembrane region" description="Helical" evidence="1">
    <location>
        <begin position="23"/>
        <end position="42"/>
    </location>
</feature>
<comment type="caution">
    <text evidence="2">The sequence shown here is derived from an EMBL/GenBank/DDBJ whole genome shotgun (WGS) entry which is preliminary data.</text>
</comment>
<dbReference type="AlphaFoldDB" id="A0A8H6FAS4"/>
<dbReference type="Proteomes" id="UP000593566">
    <property type="component" value="Unassembled WGS sequence"/>
</dbReference>
<organism evidence="2 3">
    <name type="scientific">Letharia lupina</name>
    <dbReference type="NCBI Taxonomy" id="560253"/>
    <lineage>
        <taxon>Eukaryota</taxon>
        <taxon>Fungi</taxon>
        <taxon>Dikarya</taxon>
        <taxon>Ascomycota</taxon>
        <taxon>Pezizomycotina</taxon>
        <taxon>Lecanoromycetes</taxon>
        <taxon>OSLEUM clade</taxon>
        <taxon>Lecanoromycetidae</taxon>
        <taxon>Lecanorales</taxon>
        <taxon>Lecanorineae</taxon>
        <taxon>Parmeliaceae</taxon>
        <taxon>Letharia</taxon>
    </lineage>
</organism>
<gene>
    <name evidence="2" type="ORF">HO133_001583</name>
</gene>
<keyword evidence="1" id="KW-0812">Transmembrane</keyword>
<dbReference type="Gene3D" id="3.40.50.1820">
    <property type="entry name" value="alpha/beta hydrolase"/>
    <property type="match status" value="1"/>
</dbReference>
<evidence type="ECO:0000313" key="3">
    <source>
        <dbReference type="Proteomes" id="UP000593566"/>
    </source>
</evidence>
<dbReference type="EMBL" id="JACCJB010000013">
    <property type="protein sequence ID" value="KAF6221617.1"/>
    <property type="molecule type" value="Genomic_DNA"/>
</dbReference>
<name>A0A8H6FAS4_9LECA</name>
<keyword evidence="1" id="KW-0472">Membrane</keyword>
<feature type="transmembrane region" description="Helical" evidence="1">
    <location>
        <begin position="532"/>
        <end position="556"/>
    </location>
</feature>
<accession>A0A8H6FAS4</accession>
<proteinExistence type="predicted"/>
<reference evidence="2 3" key="1">
    <citation type="journal article" date="2020" name="Genomics">
        <title>Complete, high-quality genomes from long-read metagenomic sequencing of two wolf lichen thalli reveals enigmatic genome architecture.</title>
        <authorList>
            <person name="McKenzie S.K."/>
            <person name="Walston R.F."/>
            <person name="Allen J.L."/>
        </authorList>
    </citation>
    <scope>NUCLEOTIDE SEQUENCE [LARGE SCALE GENOMIC DNA]</scope>
    <source>
        <strain evidence="2">WasteWater1</strain>
    </source>
</reference>
<dbReference type="RefSeq" id="XP_037151052.1">
    <property type="nucleotide sequence ID" value="XM_037292513.1"/>
</dbReference>
<dbReference type="PANTHER" id="PTHR35043:SF7">
    <property type="entry name" value="TRANSCRIPTION FACTOR DOMAIN-CONTAINING PROTEIN"/>
    <property type="match status" value="1"/>
</dbReference>
<feature type="transmembrane region" description="Helical" evidence="1">
    <location>
        <begin position="62"/>
        <end position="79"/>
    </location>
</feature>
<keyword evidence="1" id="KW-1133">Transmembrane helix</keyword>
<feature type="transmembrane region" description="Helical" evidence="1">
    <location>
        <begin position="489"/>
        <end position="512"/>
    </location>
</feature>
<evidence type="ECO:0000256" key="1">
    <source>
        <dbReference type="SAM" id="Phobius"/>
    </source>
</evidence>
<dbReference type="PANTHER" id="PTHR35043">
    <property type="entry name" value="TRANSCRIPTION FACTOR DOMAIN-CONTAINING PROTEIN"/>
    <property type="match status" value="1"/>
</dbReference>
<evidence type="ECO:0000313" key="2">
    <source>
        <dbReference type="EMBL" id="KAF6221617.1"/>
    </source>
</evidence>
<dbReference type="GeneID" id="59329999"/>
<sequence length="952" mass="104565">MSVQVDQPTQYVQYIGDPNGRGTLSLIISCVLTLILCVWSALHLNVPSKSQTALNSLMAQSLWIVTGVYAPELMVFTAWRQWSSAKLLSRLVERQRHFGKQPYDWREERATAPDTLLHEWTMTHSFFASTGGFAFEIADDRAQYLPNGCKRLTLTARGVALLASCGHLPNISEAEIKDKSKANNVAKALVIIQASRMLVQVIGRLVAALPVTLLEVNTIAHVMCAFLMYAMWWHKPLAPKEPIILRGDWIKPLCAYMYMSNEMSGGVDEISIESQTAVKTLFASIRLYSKVPEMDILLFHQSVRIADSSAVDGFSDTSSMTVFSLDSPDEPCQGEASDYTGEPNDWPLPIQRLIPAAKTCLAEVRAKRLVKAASTAFFERPPRVKGIDLAGSSISDTYIRRWALATTAIGTYPAIKEHHLFYSHHEGRCLHFKSEEFLVRRVRNWPSDDLLRDVGGLVVGMVLWLACLAYGAVHLSAWNDHFPTVAEQWLWRSCSLYIGFCGGLWIVLNYLAQSFGPLNAFWEKWMDGGGRWWQNFLIGVPVLVCGVSLVLARAFIVIEAFISIRELPAAAYNTPTWTQTLRALFDASVTTYSTPKFLPAATQNGLAFGYRRWPAACLELRSRGYVEGAAEPLGTDRLSDSWWKDQVAKCTGEGLAGHAELLSTMDARNCLGDITVPMLILAPAKSSLAVLEGLDSQRELHEKVVWSRLEVVDGACHEMYSTAQKNSAGGSAYINHGNTCPFPPDSTTPPSNFNAVKTLHRPLDLKNPNPTMYTVVLATPILLALSAGTLATNATNGTNAPNNSTTNPPVSNMNIVLYSGLNCNSNGTGLNTTMALPYGNQTIPYINNALMPVLSYSLSRATTLREQLDFSGPTAGMGAVNGDPEQCTLFHETTSPNSNGNTLNPNQCYGLLLGPAQAIISHLLPGTEIKLNLLRLLFIAVSLKNPGRQEST</sequence>